<dbReference type="AlphaFoldDB" id="A0A517LC98"/>
<evidence type="ECO:0000256" key="2">
    <source>
        <dbReference type="SAM" id="MobiDB-lite"/>
    </source>
</evidence>
<accession>A0A517LC98</accession>
<dbReference type="PANTHER" id="PTHR28181:SF2">
    <property type="entry name" value="PHOSPHORIC MONOESTER HYDROLASE"/>
    <property type="match status" value="1"/>
</dbReference>
<proteinExistence type="predicted"/>
<gene>
    <name evidence="3" type="ORF">FKW77_003908</name>
</gene>
<dbReference type="InterPro" id="IPR006384">
    <property type="entry name" value="HAD_hydro_PyrdxlP_Pase-like"/>
</dbReference>
<dbReference type="NCBIfam" id="TIGR01488">
    <property type="entry name" value="HAD-SF-IB"/>
    <property type="match status" value="1"/>
</dbReference>
<dbReference type="Gene3D" id="3.90.1470.20">
    <property type="match status" value="1"/>
</dbReference>
<keyword evidence="4" id="KW-1185">Reference proteome</keyword>
<keyword evidence="1" id="KW-0378">Hydrolase</keyword>
<dbReference type="InterPro" id="IPR050849">
    <property type="entry name" value="HAD-like_hydrolase_phosphatase"/>
</dbReference>
<dbReference type="GO" id="GO:0016791">
    <property type="term" value="F:phosphatase activity"/>
    <property type="evidence" value="ECO:0007669"/>
    <property type="project" value="InterPro"/>
</dbReference>
<name>A0A517LC98_9PEZI</name>
<dbReference type="SUPFAM" id="SSF56784">
    <property type="entry name" value="HAD-like"/>
    <property type="match status" value="1"/>
</dbReference>
<feature type="compositionally biased region" description="Polar residues" evidence="2">
    <location>
        <begin position="275"/>
        <end position="285"/>
    </location>
</feature>
<evidence type="ECO:0000313" key="3">
    <source>
        <dbReference type="EMBL" id="QDS73232.1"/>
    </source>
</evidence>
<evidence type="ECO:0000256" key="1">
    <source>
        <dbReference type="ARBA" id="ARBA00022801"/>
    </source>
</evidence>
<evidence type="ECO:0000313" key="4">
    <source>
        <dbReference type="Proteomes" id="UP000316270"/>
    </source>
</evidence>
<sequence>MSNYPEELQAMRSNPKFIFFTDFDGTITLEDSNDYMTDNIGYGVEKRRQGNKDTFDNKITFRDSFKEMMDSISTPYPECVKLLVSHIKLDPYFTKWLEYARANNIPTVVLSSGMEPIIKALLKNLVGEELSKDIQVIANNVAARPGKTLEDEGGWEIVFHDESGFGHDKSRAIRPYAKLPEGERPIMFYAGDGVSDLSAARETDLLFAKQGRDLVNWCIKEDVPFTVFDDWETIVNGVRKIVEGKTTVQEAAKEGYKLHMASLSKGPSGALKQHQAGNTTPHIQD</sequence>
<organism evidence="3 4">
    <name type="scientific">Venturia effusa</name>
    <dbReference type="NCBI Taxonomy" id="50376"/>
    <lineage>
        <taxon>Eukaryota</taxon>
        <taxon>Fungi</taxon>
        <taxon>Dikarya</taxon>
        <taxon>Ascomycota</taxon>
        <taxon>Pezizomycotina</taxon>
        <taxon>Dothideomycetes</taxon>
        <taxon>Pleosporomycetidae</taxon>
        <taxon>Venturiales</taxon>
        <taxon>Venturiaceae</taxon>
        <taxon>Venturia</taxon>
    </lineage>
</organism>
<dbReference type="Gene3D" id="3.40.50.1000">
    <property type="entry name" value="HAD superfamily/HAD-like"/>
    <property type="match status" value="1"/>
</dbReference>
<evidence type="ECO:0008006" key="5">
    <source>
        <dbReference type="Google" id="ProtNLM"/>
    </source>
</evidence>
<dbReference type="InterPro" id="IPR023214">
    <property type="entry name" value="HAD_sf"/>
</dbReference>
<feature type="region of interest" description="Disordered" evidence="2">
    <location>
        <begin position="265"/>
        <end position="285"/>
    </location>
</feature>
<dbReference type="OrthoDB" id="10014216at2759"/>
<dbReference type="Pfam" id="PF12710">
    <property type="entry name" value="HAD"/>
    <property type="match status" value="1"/>
</dbReference>
<protein>
    <recommendedName>
        <fullName evidence="5">Phosphoserine phosphatase</fullName>
    </recommendedName>
</protein>
<dbReference type="Proteomes" id="UP000316270">
    <property type="component" value="Chromosome 9"/>
</dbReference>
<dbReference type="STRING" id="50376.A0A517LC98"/>
<dbReference type="EMBL" id="CP042193">
    <property type="protein sequence ID" value="QDS73232.1"/>
    <property type="molecule type" value="Genomic_DNA"/>
</dbReference>
<reference evidence="3 4" key="1">
    <citation type="submission" date="2019-07" db="EMBL/GenBank/DDBJ databases">
        <title>Finished genome of Venturia effusa.</title>
        <authorList>
            <person name="Young C.A."/>
            <person name="Cox M.P."/>
            <person name="Ganley A.R.D."/>
            <person name="David W.J."/>
        </authorList>
    </citation>
    <scope>NUCLEOTIDE SEQUENCE [LARGE SCALE GENOMIC DNA]</scope>
    <source>
        <strain evidence="4">albino</strain>
    </source>
</reference>
<dbReference type="InterPro" id="IPR036412">
    <property type="entry name" value="HAD-like_sf"/>
</dbReference>
<dbReference type="NCBIfam" id="TIGR01489">
    <property type="entry name" value="DKMTPPase-SF"/>
    <property type="match status" value="1"/>
</dbReference>
<dbReference type="PANTHER" id="PTHR28181">
    <property type="entry name" value="UPF0655 PROTEIN YCR015C"/>
    <property type="match status" value="1"/>
</dbReference>